<feature type="compositionally biased region" description="Acidic residues" evidence="1">
    <location>
        <begin position="36"/>
        <end position="47"/>
    </location>
</feature>
<accession>A0A917V6L6</accession>
<feature type="region of interest" description="Disordered" evidence="1">
    <location>
        <begin position="23"/>
        <end position="165"/>
    </location>
</feature>
<dbReference type="Proteomes" id="UP000600449">
    <property type="component" value="Unassembled WGS sequence"/>
</dbReference>
<reference evidence="2 3" key="1">
    <citation type="journal article" date="2014" name="Int. J. Syst. Evol. Microbiol.">
        <title>Complete genome sequence of Corynebacterium casei LMG S-19264T (=DSM 44701T), isolated from a smear-ripened cheese.</title>
        <authorList>
            <consortium name="US DOE Joint Genome Institute (JGI-PGF)"/>
            <person name="Walter F."/>
            <person name="Albersmeier A."/>
            <person name="Kalinowski J."/>
            <person name="Ruckert C."/>
        </authorList>
    </citation>
    <scope>NUCLEOTIDE SEQUENCE [LARGE SCALE GENOMIC DNA]</scope>
    <source>
        <strain evidence="2 3">CGMCC 1.9161</strain>
    </source>
</reference>
<dbReference type="Pfam" id="PF10691">
    <property type="entry name" value="DUF2497"/>
    <property type="match status" value="1"/>
</dbReference>
<feature type="compositionally biased region" description="Acidic residues" evidence="1">
    <location>
        <begin position="126"/>
        <end position="148"/>
    </location>
</feature>
<keyword evidence="3" id="KW-1185">Reference proteome</keyword>
<dbReference type="InterPro" id="IPR019632">
    <property type="entry name" value="DUF2497"/>
</dbReference>
<comment type="caution">
    <text evidence="2">The sequence shown here is derived from an EMBL/GenBank/DDBJ whole genome shotgun (WGS) entry which is preliminary data.</text>
</comment>
<dbReference type="RefSeq" id="WP_188914397.1">
    <property type="nucleotide sequence ID" value="NZ_BMMF01000010.1"/>
</dbReference>
<dbReference type="EMBL" id="BMMF01000010">
    <property type="protein sequence ID" value="GGK43690.1"/>
    <property type="molecule type" value="Genomic_DNA"/>
</dbReference>
<feature type="compositionally biased region" description="Acidic residues" evidence="1">
    <location>
        <begin position="60"/>
        <end position="85"/>
    </location>
</feature>
<gene>
    <name evidence="2" type="ORF">GCM10011322_33460</name>
</gene>
<evidence type="ECO:0008006" key="4">
    <source>
        <dbReference type="Google" id="ProtNLM"/>
    </source>
</evidence>
<protein>
    <recommendedName>
        <fullName evidence="4">DUF2497 domain-containing protein</fullName>
    </recommendedName>
</protein>
<sequence length="240" mass="26869">MSPASPKSAKSEEPTMEEILASIRRIIADDQASSAPEEEPEEDEVADDGGPNSQASIDDMFGDDAEEEPEPEPEPEPEDEEEEVLDLGQVAEPVAKVAREPSPLDLEHEDIDFRHNELSGKPDFDALPEPEPEPEPEIDAFEEPEPVFEEPAPYVPPPMPEPPRRRMVDEERLLSEATDSAVGNHFNMLAHAVLSNQGRTLEDLVKEMLRPMLKDWLDDNLPSIVERLVRAEIERVSRGR</sequence>
<name>A0A917V6L6_9HYPH</name>
<proteinExistence type="predicted"/>
<organism evidence="2 3">
    <name type="scientific">Salinarimonas ramus</name>
    <dbReference type="NCBI Taxonomy" id="690164"/>
    <lineage>
        <taxon>Bacteria</taxon>
        <taxon>Pseudomonadati</taxon>
        <taxon>Pseudomonadota</taxon>
        <taxon>Alphaproteobacteria</taxon>
        <taxon>Hyphomicrobiales</taxon>
        <taxon>Salinarimonadaceae</taxon>
        <taxon>Salinarimonas</taxon>
    </lineage>
</organism>
<evidence type="ECO:0000256" key="1">
    <source>
        <dbReference type="SAM" id="MobiDB-lite"/>
    </source>
</evidence>
<dbReference type="AlphaFoldDB" id="A0A917V6L6"/>
<evidence type="ECO:0000313" key="3">
    <source>
        <dbReference type="Proteomes" id="UP000600449"/>
    </source>
</evidence>
<evidence type="ECO:0000313" key="2">
    <source>
        <dbReference type="EMBL" id="GGK43690.1"/>
    </source>
</evidence>
<feature type="compositionally biased region" description="Basic and acidic residues" evidence="1">
    <location>
        <begin position="111"/>
        <end position="124"/>
    </location>
</feature>